<gene>
    <name evidence="13" type="primary">dnaE</name>
    <name evidence="13" type="ORF">IAD42_09265</name>
</gene>
<dbReference type="InterPro" id="IPR041931">
    <property type="entry name" value="DNA_pol3_alpha_thumb_dom"/>
</dbReference>
<evidence type="ECO:0000259" key="10">
    <source>
        <dbReference type="Pfam" id="PF07733"/>
    </source>
</evidence>
<dbReference type="AlphaFoldDB" id="A0A9D1G709"/>
<evidence type="ECO:0000256" key="2">
    <source>
        <dbReference type="ARBA" id="ARBA00009496"/>
    </source>
</evidence>
<proteinExistence type="inferred from homology"/>
<dbReference type="Pfam" id="PF01336">
    <property type="entry name" value="tRNA_anti-codon"/>
    <property type="match status" value="1"/>
</dbReference>
<evidence type="ECO:0000313" key="13">
    <source>
        <dbReference type="EMBL" id="HIS98152.1"/>
    </source>
</evidence>
<keyword evidence="4 13" id="KW-0808">Transferase</keyword>
<dbReference type="NCBIfam" id="TIGR00594">
    <property type="entry name" value="polc"/>
    <property type="match status" value="1"/>
</dbReference>
<accession>A0A9D1G709</accession>
<reference evidence="13" key="2">
    <citation type="journal article" date="2021" name="PeerJ">
        <title>Extensive microbial diversity within the chicken gut microbiome revealed by metagenomics and culture.</title>
        <authorList>
            <person name="Gilroy R."/>
            <person name="Ravi A."/>
            <person name="Getino M."/>
            <person name="Pursley I."/>
            <person name="Horton D.L."/>
            <person name="Alikhan N.F."/>
            <person name="Baker D."/>
            <person name="Gharbi K."/>
            <person name="Hall N."/>
            <person name="Watson M."/>
            <person name="Adriaenssens E.M."/>
            <person name="Foster-Nyarko E."/>
            <person name="Jarju S."/>
            <person name="Secka A."/>
            <person name="Antonio M."/>
            <person name="Oren A."/>
            <person name="Chaudhuri R.R."/>
            <person name="La Ragione R."/>
            <person name="Hildebrand F."/>
            <person name="Pallen M.J."/>
        </authorList>
    </citation>
    <scope>NUCLEOTIDE SEQUENCE</scope>
    <source>
        <strain evidence="13">ChiHecec3B27-6122</strain>
    </source>
</reference>
<keyword evidence="5 13" id="KW-0548">Nucleotidyltransferase</keyword>
<evidence type="ECO:0000256" key="6">
    <source>
        <dbReference type="ARBA" id="ARBA00022705"/>
    </source>
</evidence>
<evidence type="ECO:0000259" key="11">
    <source>
        <dbReference type="Pfam" id="PF14579"/>
    </source>
</evidence>
<dbReference type="GO" id="GO:0008408">
    <property type="term" value="F:3'-5' exonuclease activity"/>
    <property type="evidence" value="ECO:0007669"/>
    <property type="project" value="InterPro"/>
</dbReference>
<comment type="caution">
    <text evidence="13">The sequence shown here is derived from an EMBL/GenBank/DDBJ whole genome shotgun (WGS) entry which is preliminary data.</text>
</comment>
<sequence>GSVVSYCLGITDIDPIKYSLYFERFLNPERVSMPDIDIDFCVRRRGEVIDYVNEKYGHDHVAQIVTFGTMAARAAIRDTGRALDVSYADCDAVAKQIPFAIGMTIDEAMKLSKQLREMYDSDEKLRSLIDTARALEGMPRHASTHAAGVVITERPVYEYVPLAKNDESVVTQYTMTTLEHLGLLKMDFLGLRNLTVLEDAAELVRKRQRDFDVEKLPEDDAETFAMLSAGKTSGVFQLESAGITAVCMGLRPRSIEDITAVIALYRPGPMDSIPRFLECSSHPEKIRYKHPMLEPILSVTYGCIVYQEQVIEIFRRLAGFSLGQADMIRRAMSKKKHAVIDAERRAFIHGDEARGIPGCVKNGVDEATANSIYDEILDFASYAFNKAHAVAYAVVAYRTAYMKCHWPSEYMAALLTSVLDSSNKVAEYIAECREMGIKVLPPDVNESDARFTVVGGNIRFGLVAIKNIGEKFIQQLMNERSLNGPFRDLEEFCRRMTGRELNRRAVESLIRSGAFDSLGYKRRALMQMLDRVLECIAADGRHNIDGQLDLFGFDDPSEGETTGSAVPVPDVEEFPKKELMLMERETTGLYLSGHPIDDYKEAARRAGSVNIGSILEDFGNEEGPKQYRDSQHVVLAGIVASYRSRTTKTGKLMCYIQLEDDTGAIELLAFSNVLDQSGGYISENAAVIVKGRISAREDKEPSIMLDALRPLSDLHELGTDAPPKSERKLWLRLRTADPKLLRRIELLCEMFPGRERMIMVVGPENRRLGAECIIMDSLVRELREMLGDDNVVVKYSPR</sequence>
<dbReference type="InterPro" id="IPR012340">
    <property type="entry name" value="NA-bd_OB-fold"/>
</dbReference>
<dbReference type="Pfam" id="PF14579">
    <property type="entry name" value="HHH_6"/>
    <property type="match status" value="1"/>
</dbReference>
<dbReference type="GO" id="GO:0006260">
    <property type="term" value="P:DNA replication"/>
    <property type="evidence" value="ECO:0007669"/>
    <property type="project" value="UniProtKB-KW"/>
</dbReference>
<feature type="domain" description="DNA polymerase III alpha subunit finger" evidence="12">
    <location>
        <begin position="193"/>
        <end position="352"/>
    </location>
</feature>
<dbReference type="InterPro" id="IPR011708">
    <property type="entry name" value="DNA_pol3_alpha_NTPase_dom"/>
</dbReference>
<keyword evidence="6" id="KW-0235">DNA replication</keyword>
<dbReference type="InterPro" id="IPR040982">
    <property type="entry name" value="DNA_pol3_finger"/>
</dbReference>
<evidence type="ECO:0000259" key="9">
    <source>
        <dbReference type="Pfam" id="PF01336"/>
    </source>
</evidence>
<dbReference type="InterPro" id="IPR029460">
    <property type="entry name" value="DNAPol_HHH"/>
</dbReference>
<dbReference type="GO" id="GO:0005737">
    <property type="term" value="C:cytoplasm"/>
    <property type="evidence" value="ECO:0007669"/>
    <property type="project" value="UniProtKB-SubCell"/>
</dbReference>
<evidence type="ECO:0000256" key="5">
    <source>
        <dbReference type="ARBA" id="ARBA00022695"/>
    </source>
</evidence>
<dbReference type="GO" id="GO:0003887">
    <property type="term" value="F:DNA-directed DNA polymerase activity"/>
    <property type="evidence" value="ECO:0007669"/>
    <property type="project" value="UniProtKB-KW"/>
</dbReference>
<dbReference type="InterPro" id="IPR004805">
    <property type="entry name" value="DnaE2/DnaE/PolC"/>
</dbReference>
<evidence type="ECO:0000256" key="3">
    <source>
        <dbReference type="ARBA" id="ARBA00012417"/>
    </source>
</evidence>
<reference evidence="13" key="1">
    <citation type="submission" date="2020-10" db="EMBL/GenBank/DDBJ databases">
        <authorList>
            <person name="Gilroy R."/>
        </authorList>
    </citation>
    <scope>NUCLEOTIDE SEQUENCE</scope>
    <source>
        <strain evidence="13">ChiHecec3B27-6122</strain>
    </source>
</reference>
<feature type="domain" description="Bacterial DNA polymerase III alpha subunit NTPase" evidence="10">
    <location>
        <begin position="1"/>
        <end position="190"/>
    </location>
</feature>
<dbReference type="Pfam" id="PF07733">
    <property type="entry name" value="DNA_pol3_alpha"/>
    <property type="match status" value="1"/>
</dbReference>
<comment type="similarity">
    <text evidence="2">Belongs to the DNA polymerase type-C family. DnaE subfamily.</text>
</comment>
<dbReference type="Pfam" id="PF17657">
    <property type="entry name" value="DNA_pol3_finger"/>
    <property type="match status" value="1"/>
</dbReference>
<dbReference type="PANTHER" id="PTHR32294">
    <property type="entry name" value="DNA POLYMERASE III SUBUNIT ALPHA"/>
    <property type="match status" value="1"/>
</dbReference>
<evidence type="ECO:0000256" key="7">
    <source>
        <dbReference type="ARBA" id="ARBA00022932"/>
    </source>
</evidence>
<feature type="domain" description="DNA polymerase helix-hairpin-helix motif" evidence="11">
    <location>
        <begin position="436"/>
        <end position="525"/>
    </location>
</feature>
<evidence type="ECO:0000256" key="4">
    <source>
        <dbReference type="ARBA" id="ARBA00022679"/>
    </source>
</evidence>
<dbReference type="EC" id="2.7.7.7" evidence="3"/>
<dbReference type="CDD" id="cd04485">
    <property type="entry name" value="DnaE_OBF"/>
    <property type="match status" value="1"/>
</dbReference>
<keyword evidence="7" id="KW-0239">DNA-directed DNA polymerase</keyword>
<evidence type="ECO:0000259" key="12">
    <source>
        <dbReference type="Pfam" id="PF17657"/>
    </source>
</evidence>
<dbReference type="EMBL" id="DVJS01000231">
    <property type="protein sequence ID" value="HIS98152.1"/>
    <property type="molecule type" value="Genomic_DNA"/>
</dbReference>
<feature type="domain" description="OB" evidence="9">
    <location>
        <begin position="633"/>
        <end position="711"/>
    </location>
</feature>
<evidence type="ECO:0000313" key="14">
    <source>
        <dbReference type="Proteomes" id="UP000886876"/>
    </source>
</evidence>
<dbReference type="Proteomes" id="UP000886876">
    <property type="component" value="Unassembled WGS sequence"/>
</dbReference>
<dbReference type="InterPro" id="IPR004365">
    <property type="entry name" value="NA-bd_OB_tRNA"/>
</dbReference>
<protein>
    <recommendedName>
        <fullName evidence="3">DNA-directed DNA polymerase</fullName>
        <ecNumber evidence="3">2.7.7.7</ecNumber>
    </recommendedName>
</protein>
<evidence type="ECO:0000256" key="1">
    <source>
        <dbReference type="ARBA" id="ARBA00004496"/>
    </source>
</evidence>
<comment type="subcellular location">
    <subcellularLocation>
        <location evidence="1">Cytoplasm</location>
    </subcellularLocation>
</comment>
<dbReference type="GO" id="GO:0003676">
    <property type="term" value="F:nucleic acid binding"/>
    <property type="evidence" value="ECO:0007669"/>
    <property type="project" value="InterPro"/>
</dbReference>
<dbReference type="Gene3D" id="1.10.150.870">
    <property type="match status" value="1"/>
</dbReference>
<name>A0A9D1G709_9FIRM</name>
<dbReference type="PANTHER" id="PTHR32294:SF0">
    <property type="entry name" value="DNA POLYMERASE III SUBUNIT ALPHA"/>
    <property type="match status" value="1"/>
</dbReference>
<comment type="catalytic activity">
    <reaction evidence="8">
        <text>DNA(n) + a 2'-deoxyribonucleoside 5'-triphosphate = DNA(n+1) + diphosphate</text>
        <dbReference type="Rhea" id="RHEA:22508"/>
        <dbReference type="Rhea" id="RHEA-COMP:17339"/>
        <dbReference type="Rhea" id="RHEA-COMP:17340"/>
        <dbReference type="ChEBI" id="CHEBI:33019"/>
        <dbReference type="ChEBI" id="CHEBI:61560"/>
        <dbReference type="ChEBI" id="CHEBI:173112"/>
        <dbReference type="EC" id="2.7.7.7"/>
    </reaction>
</comment>
<dbReference type="Gene3D" id="2.40.50.140">
    <property type="entry name" value="Nucleic acid-binding proteins"/>
    <property type="match status" value="1"/>
</dbReference>
<evidence type="ECO:0000256" key="8">
    <source>
        <dbReference type="ARBA" id="ARBA00049244"/>
    </source>
</evidence>
<feature type="non-terminal residue" evidence="13">
    <location>
        <position position="1"/>
    </location>
</feature>
<dbReference type="Gene3D" id="1.10.10.1600">
    <property type="entry name" value="Bacterial DNA polymerase III alpha subunit, thumb domain"/>
    <property type="match status" value="1"/>
</dbReference>
<organism evidence="13 14">
    <name type="scientific">Candidatus Scatomorpha pullistercoris</name>
    <dbReference type="NCBI Taxonomy" id="2840929"/>
    <lineage>
        <taxon>Bacteria</taxon>
        <taxon>Bacillati</taxon>
        <taxon>Bacillota</taxon>
        <taxon>Clostridia</taxon>
        <taxon>Eubacteriales</taxon>
        <taxon>Candidatus Scatomorpha</taxon>
    </lineage>
</organism>